<dbReference type="EMBL" id="FOEF01000031">
    <property type="protein sequence ID" value="SEP53773.1"/>
    <property type="molecule type" value="Genomic_DNA"/>
</dbReference>
<dbReference type="Pfam" id="PF14568">
    <property type="entry name" value="SUKH_6"/>
    <property type="match status" value="1"/>
</dbReference>
<name>A0A1H8YNW8_9PSEU</name>
<organism evidence="1 2">
    <name type="scientific">Amycolatopsis saalfeldensis</name>
    <dbReference type="NCBI Taxonomy" id="394193"/>
    <lineage>
        <taxon>Bacteria</taxon>
        <taxon>Bacillati</taxon>
        <taxon>Actinomycetota</taxon>
        <taxon>Actinomycetes</taxon>
        <taxon>Pseudonocardiales</taxon>
        <taxon>Pseudonocardiaceae</taxon>
        <taxon>Amycolatopsis</taxon>
    </lineage>
</organism>
<proteinExistence type="predicted"/>
<evidence type="ECO:0000313" key="2">
    <source>
        <dbReference type="Proteomes" id="UP000198582"/>
    </source>
</evidence>
<gene>
    <name evidence="1" type="ORF">SAMN04489732_13112</name>
</gene>
<protein>
    <recommendedName>
        <fullName evidence="3">SMI1 / KNR4 family (SUKH-1)</fullName>
    </recommendedName>
</protein>
<evidence type="ECO:0000313" key="1">
    <source>
        <dbReference type="EMBL" id="SEP53773.1"/>
    </source>
</evidence>
<dbReference type="InterPro" id="IPR037883">
    <property type="entry name" value="Knr4/Smi1-like_sf"/>
</dbReference>
<keyword evidence="2" id="KW-1185">Reference proteome</keyword>
<dbReference type="SUPFAM" id="SSF160631">
    <property type="entry name" value="SMI1/KNR4-like"/>
    <property type="match status" value="1"/>
</dbReference>
<accession>A0A1H8YNW8</accession>
<dbReference type="AlphaFoldDB" id="A0A1H8YNW8"/>
<sequence>MSQPRAQHSIDEIARVAQWNGRIQPGRDWKSVEQEIGTTLPDDYKELLNRFPSGSYRNAITVSNPVDSRTDYAKFIREDIHGTLEILGDEGLEYIEDTGYRTFPELGGLLPWGHDGQGGMFCWITEPADPNQWRVAYYSQGLGEWREHSGPMTDVIWKVLTGTGDDNIFRWDLAHELAIFRVPSTLLANGEWLPYAEYR</sequence>
<dbReference type="OrthoDB" id="5572373at2"/>
<dbReference type="RefSeq" id="WP_091628637.1">
    <property type="nucleotide sequence ID" value="NZ_FOEF01000031.1"/>
</dbReference>
<dbReference type="Proteomes" id="UP000198582">
    <property type="component" value="Unassembled WGS sequence"/>
</dbReference>
<dbReference type="STRING" id="394193.SAMN04489732_13112"/>
<reference evidence="1 2" key="1">
    <citation type="submission" date="2016-10" db="EMBL/GenBank/DDBJ databases">
        <authorList>
            <person name="de Groot N.N."/>
        </authorList>
    </citation>
    <scope>NUCLEOTIDE SEQUENCE [LARGE SCALE GENOMIC DNA]</scope>
    <source>
        <strain evidence="1 2">DSM 44993</strain>
    </source>
</reference>
<dbReference type="Gene3D" id="3.40.1580.10">
    <property type="entry name" value="SMI1/KNR4-like"/>
    <property type="match status" value="1"/>
</dbReference>
<evidence type="ECO:0008006" key="3">
    <source>
        <dbReference type="Google" id="ProtNLM"/>
    </source>
</evidence>